<organism evidence="2 3">
    <name type="scientific">Christiangramia gaetbulicola</name>
    <dbReference type="NCBI Taxonomy" id="703340"/>
    <lineage>
        <taxon>Bacteria</taxon>
        <taxon>Pseudomonadati</taxon>
        <taxon>Bacteroidota</taxon>
        <taxon>Flavobacteriia</taxon>
        <taxon>Flavobacteriales</taxon>
        <taxon>Flavobacteriaceae</taxon>
        <taxon>Christiangramia</taxon>
    </lineage>
</organism>
<dbReference type="AlphaFoldDB" id="A0A2T6AKB1"/>
<dbReference type="Pfam" id="PF10091">
    <property type="entry name" value="Glycoamylase"/>
    <property type="match status" value="1"/>
</dbReference>
<keyword evidence="3" id="KW-1185">Reference proteome</keyword>
<dbReference type="InterPro" id="IPR019282">
    <property type="entry name" value="Glycoamylase-like_cons_dom"/>
</dbReference>
<dbReference type="Gene3D" id="1.50.10.140">
    <property type="match status" value="1"/>
</dbReference>
<dbReference type="SUPFAM" id="SSF49785">
    <property type="entry name" value="Galactose-binding domain-like"/>
    <property type="match status" value="1"/>
</dbReference>
<dbReference type="RefSeq" id="WP_108170228.1">
    <property type="nucleotide sequence ID" value="NZ_QBKQ01000001.1"/>
</dbReference>
<dbReference type="OrthoDB" id="5937621at2"/>
<reference evidence="2 3" key="1">
    <citation type="submission" date="2018-04" db="EMBL/GenBank/DDBJ databases">
        <title>Genomic Encyclopedia of Archaeal and Bacterial Type Strains, Phase II (KMG-II): from individual species to whole genera.</title>
        <authorList>
            <person name="Goeker M."/>
        </authorList>
    </citation>
    <scope>NUCLEOTIDE SEQUENCE [LARGE SCALE GENOMIC DNA]</scope>
    <source>
        <strain evidence="2 3">DSM 23082</strain>
    </source>
</reference>
<name>A0A2T6AKB1_9FLAO</name>
<dbReference type="InterPro" id="IPR008979">
    <property type="entry name" value="Galactose-bd-like_sf"/>
</dbReference>
<evidence type="ECO:0000313" key="3">
    <source>
        <dbReference type="Proteomes" id="UP000244174"/>
    </source>
</evidence>
<evidence type="ECO:0000259" key="1">
    <source>
        <dbReference type="Pfam" id="PF10091"/>
    </source>
</evidence>
<comment type="caution">
    <text evidence="2">The sequence shown here is derived from an EMBL/GenBank/DDBJ whole genome shotgun (WGS) entry which is preliminary data.</text>
</comment>
<accession>A0A2T6AKB1</accession>
<evidence type="ECO:0000313" key="2">
    <source>
        <dbReference type="EMBL" id="PTX44258.1"/>
    </source>
</evidence>
<dbReference type="InterPro" id="IPR013783">
    <property type="entry name" value="Ig-like_fold"/>
</dbReference>
<dbReference type="Gene3D" id="2.60.120.430">
    <property type="entry name" value="Galactose-binding lectin"/>
    <property type="match status" value="1"/>
</dbReference>
<dbReference type="Gene3D" id="2.60.40.10">
    <property type="entry name" value="Immunoglobulins"/>
    <property type="match status" value="1"/>
</dbReference>
<protein>
    <recommendedName>
        <fullName evidence="1">Glycoamylase-like domain-containing protein</fullName>
    </recommendedName>
</protein>
<dbReference type="EMBL" id="QBKQ01000001">
    <property type="protein sequence ID" value="PTX44258.1"/>
    <property type="molecule type" value="Genomic_DNA"/>
</dbReference>
<gene>
    <name evidence="2" type="ORF">C8P64_0233</name>
</gene>
<sequence>MKVLKLYIFFLLLPMFLYSQETPYNKVFFENSLMTESWYYSEVNYESPSFVFNIEKKLPVNQDESFTPVNSLTLNYRSSSEGKWNVDLLFPEWRGKDIFRAADQLSIWIYVKSKTELKDLPELAIKTENSLSDFESIADYIQNFQKDTWIQVRIPLKEFGLDTLDVSAISAIQFSQANDSSGDHEILIDQLELINSEISKLPVSGIEINSAKAYEMHVDLTWKEVDPARVKYVKIYRSQDGTNYQAVGIQNTQYLSRYTDFTGKTNQKYSYKISAVGQDYSESKLSEPIQVSTKKMTDEELLTMVQEVSFRYYWDGAEEFSGLALENIPGRKNMVASGASGFGLMALVVGAERGFIERDHFVSRMEKILNFLEKADRFHGAYSHFNDGPSGNVVPFFGNRDNGADLVETSFLMQGLLTVRQYLSEENIKENDLRKRITTIWEEVEWDWFKKEEDSKYLTWHWSPDQEWVIDHQLIGWNETMITYFMAIASPTHGVDPAMYYSGWASQEEKAQEYRSNWGETRAGSKYENKETYLGIPLKVGVGVGGPLFFTHYSFLGLDPHKMEDRYVNYFENNKDIVLINYRYSCENPGGYEGYGKNSWGLTASDGPEGYKAREAKPSQDDGTIAPTGAIASFPYTPVKSMAALKNFYREKGQFLWGEYGFRDAFNLSEDWVANIYMGLNQAPMTIMIENYRTGLLWDLFMKNKEIKQALNEIQALENNKDH</sequence>
<proteinExistence type="predicted"/>
<feature type="domain" description="Glycoamylase-like" evidence="1">
    <location>
        <begin position="472"/>
        <end position="704"/>
    </location>
</feature>
<dbReference type="Proteomes" id="UP000244174">
    <property type="component" value="Unassembled WGS sequence"/>
</dbReference>